<evidence type="ECO:0000256" key="2">
    <source>
        <dbReference type="ARBA" id="ARBA00007430"/>
    </source>
</evidence>
<feature type="transmembrane region" description="Helical" evidence="7">
    <location>
        <begin position="34"/>
        <end position="56"/>
    </location>
</feature>
<feature type="transmembrane region" description="Helical" evidence="7">
    <location>
        <begin position="439"/>
        <end position="460"/>
    </location>
</feature>
<proteinExistence type="inferred from homology"/>
<feature type="transmembrane region" description="Helical" evidence="7">
    <location>
        <begin position="374"/>
        <end position="397"/>
    </location>
</feature>
<feature type="transmembrane region" description="Helical" evidence="7">
    <location>
        <begin position="62"/>
        <end position="88"/>
    </location>
</feature>
<keyword evidence="9" id="KW-1185">Reference proteome</keyword>
<feature type="transmembrane region" description="Helical" evidence="7">
    <location>
        <begin position="343"/>
        <end position="362"/>
    </location>
</feature>
<feature type="transmembrane region" description="Helical" evidence="7">
    <location>
        <begin position="132"/>
        <end position="156"/>
    </location>
</feature>
<evidence type="ECO:0000256" key="1">
    <source>
        <dbReference type="ARBA" id="ARBA00004651"/>
    </source>
</evidence>
<dbReference type="RefSeq" id="WP_377339449.1">
    <property type="nucleotide sequence ID" value="NZ_JBHLUE010000011.1"/>
</dbReference>
<evidence type="ECO:0000256" key="7">
    <source>
        <dbReference type="SAM" id="Phobius"/>
    </source>
</evidence>
<evidence type="ECO:0000256" key="3">
    <source>
        <dbReference type="ARBA" id="ARBA00022475"/>
    </source>
</evidence>
<dbReference type="Pfam" id="PF13440">
    <property type="entry name" value="Polysacc_synt_3"/>
    <property type="match status" value="1"/>
</dbReference>
<keyword evidence="4 7" id="KW-0812">Transmembrane</keyword>
<evidence type="ECO:0000256" key="4">
    <source>
        <dbReference type="ARBA" id="ARBA00022692"/>
    </source>
</evidence>
<accession>A0ABV6NXQ4</accession>
<keyword evidence="6 7" id="KW-0472">Membrane</keyword>
<dbReference type="EMBL" id="JBHLUE010000011">
    <property type="protein sequence ID" value="MFC0565558.1"/>
    <property type="molecule type" value="Genomic_DNA"/>
</dbReference>
<comment type="caution">
    <text evidence="8">The sequence shown here is derived from an EMBL/GenBank/DDBJ whole genome shotgun (WGS) entry which is preliminary data.</text>
</comment>
<feature type="transmembrane region" description="Helical" evidence="7">
    <location>
        <begin position="472"/>
        <end position="492"/>
    </location>
</feature>
<evidence type="ECO:0000256" key="5">
    <source>
        <dbReference type="ARBA" id="ARBA00022989"/>
    </source>
</evidence>
<gene>
    <name evidence="8" type="ORF">ACFFHU_15625</name>
</gene>
<evidence type="ECO:0000313" key="8">
    <source>
        <dbReference type="EMBL" id="MFC0565558.1"/>
    </source>
</evidence>
<feature type="transmembrane region" description="Helical" evidence="7">
    <location>
        <begin position="100"/>
        <end position="126"/>
    </location>
</feature>
<dbReference type="Proteomes" id="UP001589894">
    <property type="component" value="Unassembled WGS sequence"/>
</dbReference>
<evidence type="ECO:0000313" key="9">
    <source>
        <dbReference type="Proteomes" id="UP001589894"/>
    </source>
</evidence>
<keyword evidence="5 7" id="KW-1133">Transmembrane helix</keyword>
<evidence type="ECO:0000256" key="6">
    <source>
        <dbReference type="ARBA" id="ARBA00023136"/>
    </source>
</evidence>
<comment type="similarity">
    <text evidence="2">Belongs to the polysaccharide synthase family.</text>
</comment>
<feature type="transmembrane region" description="Helical" evidence="7">
    <location>
        <begin position="191"/>
        <end position="212"/>
    </location>
</feature>
<name>A0ABV6NXQ4_9ACTN</name>
<dbReference type="PANTHER" id="PTHR30250:SF10">
    <property type="entry name" value="LIPOPOLYSACCHARIDE BIOSYNTHESIS PROTEIN WZXC"/>
    <property type="match status" value="1"/>
</dbReference>
<comment type="subcellular location">
    <subcellularLocation>
        <location evidence="1">Cell membrane</location>
        <topology evidence="1">Multi-pass membrane protein</topology>
    </subcellularLocation>
</comment>
<dbReference type="InterPro" id="IPR050833">
    <property type="entry name" value="Poly_Biosynth_Transport"/>
</dbReference>
<feature type="transmembrane region" description="Helical" evidence="7">
    <location>
        <begin position="165"/>
        <end position="185"/>
    </location>
</feature>
<keyword evidence="3" id="KW-1003">Cell membrane</keyword>
<dbReference type="CDD" id="cd13127">
    <property type="entry name" value="MATE_tuaB_like"/>
    <property type="match status" value="1"/>
</dbReference>
<feature type="transmembrane region" description="Helical" evidence="7">
    <location>
        <begin position="311"/>
        <end position="331"/>
    </location>
</feature>
<reference evidence="8 9" key="1">
    <citation type="submission" date="2024-09" db="EMBL/GenBank/DDBJ databases">
        <authorList>
            <person name="Sun Q."/>
            <person name="Mori K."/>
        </authorList>
    </citation>
    <scope>NUCLEOTIDE SEQUENCE [LARGE SCALE GENOMIC DNA]</scope>
    <source>
        <strain evidence="8 9">TBRC 2205</strain>
    </source>
</reference>
<feature type="transmembrane region" description="Helical" evidence="7">
    <location>
        <begin position="403"/>
        <end position="427"/>
    </location>
</feature>
<protein>
    <submittedName>
        <fullName evidence="8">Lipopolysaccharide biosynthesis protein</fullName>
    </submittedName>
</protein>
<sequence length="517" mass="53102">MTEAEAATGTAGDDQAAADWAGGHQERVRAAIGWSYLLTAGRFGSSVLVTFLLAKLLGPEEFGIVAMGTVLIMIVQTVLQQGLTAAIVQREGLTRDHVDTAFAVLAASGVLLTALTIAVAPLWAVVNREPGLAGVTIALSPMVLLQGLSIVPEALLRRDLQFRSVAIRTLLAAVLSGMLGLGLAIAGAGVWALVGQQVASAFISLVVLWLVCPWRPTGRPRFAALRELWSFSAHSANAGLGAMLSSRVDLIVTGLVFGPVATGIYRLAARLPDVVVDITVRSLQQVALPALSRLQNDRAAFAGHLARLQHLGAVVGLPVLGILAAVAGPLVRFLGPQWSGTELPLRLLCLFGAVNVYGVLLGPALQAIGQPGRLAALTWARGLIGAGVLAALGTLLGRAHPPAQAAGVAAAGVLLQLAINAVSLHVTVRRAAGASLRRFVLPTLPALVAAALAAAVPAGADRLGVGRLDPVLGLLLLGGAATLVAGGVLLVADRPLRRTVSARLRRIRASGAGLAYR</sequence>
<dbReference type="PANTHER" id="PTHR30250">
    <property type="entry name" value="PST FAMILY PREDICTED COLANIC ACID TRANSPORTER"/>
    <property type="match status" value="1"/>
</dbReference>
<organism evidence="8 9">
    <name type="scientific">Plantactinospora siamensis</name>
    <dbReference type="NCBI Taxonomy" id="555372"/>
    <lineage>
        <taxon>Bacteria</taxon>
        <taxon>Bacillati</taxon>
        <taxon>Actinomycetota</taxon>
        <taxon>Actinomycetes</taxon>
        <taxon>Micromonosporales</taxon>
        <taxon>Micromonosporaceae</taxon>
        <taxon>Plantactinospora</taxon>
    </lineage>
</organism>